<accession>A0AAD1U8T5</accession>
<keyword evidence="2" id="KW-1185">Reference proteome</keyword>
<dbReference type="AlphaFoldDB" id="A0AAD1U8T5"/>
<proteinExistence type="predicted"/>
<protein>
    <submittedName>
        <fullName evidence="1">Uncharacterized protein</fullName>
    </submittedName>
</protein>
<reference evidence="1" key="1">
    <citation type="submission" date="2023-07" db="EMBL/GenBank/DDBJ databases">
        <authorList>
            <consortium name="AG Swart"/>
            <person name="Singh M."/>
            <person name="Singh A."/>
            <person name="Seah K."/>
            <person name="Emmerich C."/>
        </authorList>
    </citation>
    <scope>NUCLEOTIDE SEQUENCE</scope>
    <source>
        <strain evidence="1">DP1</strain>
    </source>
</reference>
<gene>
    <name evidence="1" type="ORF">ECRASSUSDP1_LOCUS5869</name>
</gene>
<dbReference type="Proteomes" id="UP001295684">
    <property type="component" value="Unassembled WGS sequence"/>
</dbReference>
<organism evidence="1 2">
    <name type="scientific">Euplotes crassus</name>
    <dbReference type="NCBI Taxonomy" id="5936"/>
    <lineage>
        <taxon>Eukaryota</taxon>
        <taxon>Sar</taxon>
        <taxon>Alveolata</taxon>
        <taxon>Ciliophora</taxon>
        <taxon>Intramacronucleata</taxon>
        <taxon>Spirotrichea</taxon>
        <taxon>Hypotrichia</taxon>
        <taxon>Euplotida</taxon>
        <taxon>Euplotidae</taxon>
        <taxon>Moneuplotes</taxon>
    </lineage>
</organism>
<sequence length="162" mass="18495">MSKLVNQVICEDFKTERSTSKGDFKAPRRKYKETMSLWSKASGTDNISIDVSTRSSMGGSSMEVLGDYTCSHNYSQSCSKYNQIEKFLDTMNITRVDFSSIMKSTVVTQENKVKFLGNGASSIQSRKKFYMRPKVSSLWERRQNQCKAMDEEYESCSESESI</sequence>
<dbReference type="EMBL" id="CAMPGE010005681">
    <property type="protein sequence ID" value="CAI2364525.1"/>
    <property type="molecule type" value="Genomic_DNA"/>
</dbReference>
<evidence type="ECO:0000313" key="1">
    <source>
        <dbReference type="EMBL" id="CAI2364525.1"/>
    </source>
</evidence>
<evidence type="ECO:0000313" key="2">
    <source>
        <dbReference type="Proteomes" id="UP001295684"/>
    </source>
</evidence>
<name>A0AAD1U8T5_EUPCR</name>
<comment type="caution">
    <text evidence="1">The sequence shown here is derived from an EMBL/GenBank/DDBJ whole genome shotgun (WGS) entry which is preliminary data.</text>
</comment>